<organism evidence="1 2">
    <name type="scientific">Steccherinum ochraceum</name>
    <dbReference type="NCBI Taxonomy" id="92696"/>
    <lineage>
        <taxon>Eukaryota</taxon>
        <taxon>Fungi</taxon>
        <taxon>Dikarya</taxon>
        <taxon>Basidiomycota</taxon>
        <taxon>Agaricomycotina</taxon>
        <taxon>Agaricomycetes</taxon>
        <taxon>Polyporales</taxon>
        <taxon>Steccherinaceae</taxon>
        <taxon>Steccherinum</taxon>
    </lineage>
</organism>
<evidence type="ECO:0000313" key="2">
    <source>
        <dbReference type="Proteomes" id="UP000292702"/>
    </source>
</evidence>
<sequence>MAFLGLRKWPTPVVRPLWPFMAASGLTFFLVSKMQDLGVKSDEWKNDPRNPYAAQIAKESASHH</sequence>
<dbReference type="OrthoDB" id="5520611at2759"/>
<dbReference type="Proteomes" id="UP000292702">
    <property type="component" value="Unassembled WGS sequence"/>
</dbReference>
<protein>
    <recommendedName>
        <fullName evidence="3">ATP synthase subunit J, mitochondrial</fullName>
    </recommendedName>
</protein>
<dbReference type="PANTHER" id="PTHR28060:SF1">
    <property type="entry name" value="ATP SYNTHASE SUBUNIT J, MITOCHONDRIAL"/>
    <property type="match status" value="1"/>
</dbReference>
<dbReference type="EMBL" id="RWJN01000157">
    <property type="protein sequence ID" value="TCD65925.1"/>
    <property type="molecule type" value="Genomic_DNA"/>
</dbReference>
<keyword evidence="2" id="KW-1185">Reference proteome</keyword>
<gene>
    <name evidence="1" type="ORF">EIP91_001993</name>
</gene>
<name>A0A4R0RJ77_9APHY</name>
<dbReference type="GO" id="GO:0045259">
    <property type="term" value="C:proton-transporting ATP synthase complex"/>
    <property type="evidence" value="ECO:0007669"/>
    <property type="project" value="InterPro"/>
</dbReference>
<dbReference type="Pfam" id="PF04911">
    <property type="entry name" value="ATP-synt_J"/>
    <property type="match status" value="1"/>
</dbReference>
<dbReference type="STRING" id="92696.A0A4R0RJ77"/>
<reference evidence="1 2" key="1">
    <citation type="submission" date="2018-11" db="EMBL/GenBank/DDBJ databases">
        <title>Genome assembly of Steccherinum ochraceum LE-BIN_3174, the white-rot fungus of the Steccherinaceae family (The Residual Polyporoid clade, Polyporales, Basidiomycota).</title>
        <authorList>
            <person name="Fedorova T.V."/>
            <person name="Glazunova O.A."/>
            <person name="Landesman E.O."/>
            <person name="Moiseenko K.V."/>
            <person name="Psurtseva N.V."/>
            <person name="Savinova O.S."/>
            <person name="Shakhova N.V."/>
            <person name="Tyazhelova T.V."/>
            <person name="Vasina D.V."/>
        </authorList>
    </citation>
    <scope>NUCLEOTIDE SEQUENCE [LARGE SCALE GENOMIC DNA]</scope>
    <source>
        <strain evidence="1 2">LE-BIN_3174</strain>
    </source>
</reference>
<evidence type="ECO:0008006" key="3">
    <source>
        <dbReference type="Google" id="ProtNLM"/>
    </source>
</evidence>
<dbReference type="PANTHER" id="PTHR28060">
    <property type="entry name" value="ATP SYNTHASE SUBUNIT J, MITOCHONDRIAL"/>
    <property type="match status" value="1"/>
</dbReference>
<comment type="caution">
    <text evidence="1">The sequence shown here is derived from an EMBL/GenBank/DDBJ whole genome shotgun (WGS) entry which is preliminary data.</text>
</comment>
<dbReference type="AlphaFoldDB" id="A0A4R0RJ77"/>
<evidence type="ECO:0000313" key="1">
    <source>
        <dbReference type="EMBL" id="TCD65925.1"/>
    </source>
</evidence>
<dbReference type="GO" id="GO:0046933">
    <property type="term" value="F:proton-transporting ATP synthase activity, rotational mechanism"/>
    <property type="evidence" value="ECO:0007669"/>
    <property type="project" value="TreeGrafter"/>
</dbReference>
<proteinExistence type="predicted"/>
<dbReference type="InterPro" id="IPR006995">
    <property type="entry name" value="ATP_synth_F0_jsu"/>
</dbReference>
<accession>A0A4R0RJ77</accession>